<dbReference type="RefSeq" id="WP_003327449.1">
    <property type="nucleotide sequence ID" value="NC_014639.1"/>
</dbReference>
<gene>
    <name evidence="1" type="ordered locus">BATR1942_03970</name>
</gene>
<evidence type="ECO:0008006" key="3">
    <source>
        <dbReference type="Google" id="ProtNLM"/>
    </source>
</evidence>
<accession>A0ABM5LV57</accession>
<dbReference type="Pfam" id="PF04883">
    <property type="entry name" value="HK97-gp10_like"/>
    <property type="match status" value="1"/>
</dbReference>
<dbReference type="EMBL" id="CP002207">
    <property type="protein sequence ID" value="ADP31748.1"/>
    <property type="molecule type" value="Genomic_DNA"/>
</dbReference>
<evidence type="ECO:0000313" key="2">
    <source>
        <dbReference type="Proteomes" id="UP000006867"/>
    </source>
</evidence>
<proteinExistence type="predicted"/>
<protein>
    <recommendedName>
        <fullName evidence="3">HK97 gp10 family phage protein</fullName>
    </recommendedName>
</protein>
<keyword evidence="2" id="KW-1185">Reference proteome</keyword>
<organism evidence="1 2">
    <name type="scientific">Bacillus atrophaeus (strain 1942)</name>
    <dbReference type="NCBI Taxonomy" id="720555"/>
    <lineage>
        <taxon>Bacteria</taxon>
        <taxon>Bacillati</taxon>
        <taxon>Bacillota</taxon>
        <taxon>Bacilli</taxon>
        <taxon>Bacillales</taxon>
        <taxon>Bacillaceae</taxon>
        <taxon>Bacillus</taxon>
    </lineage>
</organism>
<reference evidence="1 2" key="1">
    <citation type="journal article" date="2011" name="Front. Microbiol.">
        <title>Genomic signatures of strain selection and enhancement in Bacillus atrophaeus var. globigii, a historical biowarfare simulant.</title>
        <authorList>
            <person name="Gibbons H.S."/>
            <person name="Broomall S.M."/>
            <person name="McNew L.A."/>
            <person name="Daligault H."/>
            <person name="Chapman C."/>
            <person name="Bruce D."/>
            <person name="Karavis M."/>
            <person name="Krepps M."/>
            <person name="McGregor P.A."/>
            <person name="Hong C."/>
            <person name="Park K.H."/>
            <person name="Akmal A."/>
            <person name="Feldman A."/>
            <person name="Lin J.S."/>
            <person name="Chang W.E."/>
            <person name="Higgs B.W."/>
            <person name="Demirev P."/>
            <person name="Lindquist J."/>
            <person name="Liem A."/>
            <person name="Fochler E."/>
            <person name="Read T.D."/>
            <person name="Tapia R."/>
            <person name="Johnson S."/>
            <person name="Bishop-Lilly K.A."/>
            <person name="Detter C."/>
            <person name="Han C."/>
            <person name="Sozhamannan S."/>
            <person name="Rosenzweig C.N."/>
            <person name="Skowronski E.W."/>
        </authorList>
    </citation>
    <scope>NUCLEOTIDE SEQUENCE [LARGE SCALE GENOMIC DNA]</scope>
    <source>
        <strain evidence="1 2">1942</strain>
    </source>
</reference>
<dbReference type="Proteomes" id="UP000006867">
    <property type="component" value="Chromosome"/>
</dbReference>
<name>A0ABM5LV57_BACA1</name>
<dbReference type="GeneID" id="92916478"/>
<sequence>MKIKGLSKLNASLKEAASGGFSRQAAKWLEQSGQDFLDMVQDELISSQSIDTERLFSSFQKGDADHIWIAESGGLSLEVGSNLEYASFVNDGRWTTEGDGVKWVPGYFQGARFVYDPASSTGMALKKKWVSGTGYWDNALILFEQVFAKSLEQKLRQWLKTL</sequence>
<evidence type="ECO:0000313" key="1">
    <source>
        <dbReference type="EMBL" id="ADP31748.1"/>
    </source>
</evidence>
<dbReference type="InterPro" id="IPR010064">
    <property type="entry name" value="HK97-gp10_tail"/>
</dbReference>